<dbReference type="InterPro" id="IPR032075">
    <property type="entry name" value="PI-PLC-C1"/>
</dbReference>
<accession>A0ABT8VRL4</accession>
<organism evidence="1 2">
    <name type="scientific">Wenyingzhuangia gilva</name>
    <dbReference type="NCBI Taxonomy" id="3057677"/>
    <lineage>
        <taxon>Bacteria</taxon>
        <taxon>Pseudomonadati</taxon>
        <taxon>Bacteroidota</taxon>
        <taxon>Flavobacteriia</taxon>
        <taxon>Flavobacteriales</taxon>
        <taxon>Flavobacteriaceae</taxon>
        <taxon>Wenyingzhuangia</taxon>
    </lineage>
</organism>
<name>A0ABT8VRL4_9FLAO</name>
<dbReference type="CDD" id="cd08589">
    <property type="entry name" value="PI-PLCc_SaPLC1_like"/>
    <property type="match status" value="1"/>
</dbReference>
<proteinExistence type="predicted"/>
<dbReference type="InterPro" id="IPR017946">
    <property type="entry name" value="PLC-like_Pdiesterase_TIM-brl"/>
</dbReference>
<sequence length="358" mass="41636">MKKTITLIFFIGILFTALFLMISCHKTKTIRLNEIQVIGSHNSYKIPIEQPLWEYLYQIDSVRAKTLQYGHIPIIKQLNLGLRNLELDVLYDPNGGRFTHPKGLEIVKSLGDKPLLYDEDKKLRQPGLKMFHIQDIDFRSHYLLFKDGLKVIKKWSDEHPNHTPIIILINAKDSSHHDLSELLPFTKNALDSIDLEIRSVFKDSQLITPDLVRGNHKTLEEAILTDGWPDMNTVKGRFLFVLDEKEAKNNRYLEGHPSLKNRVMFINSKEGNPEAAFRVINNPIKDFEYIKELVLRGYMVRTRADDGTNESRTNDYCKFEKAKQSGAQIISTDYYVPTKLYKSDYKVVFENNSYERIK</sequence>
<dbReference type="PROSITE" id="PS51257">
    <property type="entry name" value="PROKAR_LIPOPROTEIN"/>
    <property type="match status" value="1"/>
</dbReference>
<evidence type="ECO:0000313" key="2">
    <source>
        <dbReference type="Proteomes" id="UP001168642"/>
    </source>
</evidence>
<dbReference type="Pfam" id="PF16670">
    <property type="entry name" value="PI-PLC-C1"/>
    <property type="match status" value="1"/>
</dbReference>
<gene>
    <name evidence="1" type="ORF">QVZ41_07060</name>
</gene>
<evidence type="ECO:0000313" key="1">
    <source>
        <dbReference type="EMBL" id="MDO3694603.1"/>
    </source>
</evidence>
<dbReference type="SUPFAM" id="SSF51695">
    <property type="entry name" value="PLC-like phosphodiesterases"/>
    <property type="match status" value="1"/>
</dbReference>
<dbReference type="Proteomes" id="UP001168642">
    <property type="component" value="Unassembled WGS sequence"/>
</dbReference>
<dbReference type="RefSeq" id="WP_302883859.1">
    <property type="nucleotide sequence ID" value="NZ_JAUMIT010000003.1"/>
</dbReference>
<dbReference type="EMBL" id="JAUMIT010000003">
    <property type="protein sequence ID" value="MDO3694603.1"/>
    <property type="molecule type" value="Genomic_DNA"/>
</dbReference>
<comment type="caution">
    <text evidence="1">The sequence shown here is derived from an EMBL/GenBank/DDBJ whole genome shotgun (WGS) entry which is preliminary data.</text>
</comment>
<reference evidence="1" key="1">
    <citation type="submission" date="2023-07" db="EMBL/GenBank/DDBJ databases">
        <title>Wenyingzhuangia sp. chi5 genome sequencing and assembly.</title>
        <authorList>
            <person name="Park S."/>
        </authorList>
    </citation>
    <scope>NUCLEOTIDE SEQUENCE</scope>
    <source>
        <strain evidence="1">Chi5</strain>
    </source>
</reference>
<dbReference type="Gene3D" id="3.20.20.190">
    <property type="entry name" value="Phosphatidylinositol (PI) phosphodiesterase"/>
    <property type="match status" value="1"/>
</dbReference>
<protein>
    <submittedName>
        <fullName evidence="1">Phosphatidylinositol-specific phospholipase C1-like protein</fullName>
    </submittedName>
</protein>
<keyword evidence="2" id="KW-1185">Reference proteome</keyword>